<accession>C0DZL0</accession>
<dbReference type="Proteomes" id="UP000006247">
    <property type="component" value="Unassembled WGS sequence"/>
</dbReference>
<evidence type="ECO:0000313" key="1">
    <source>
        <dbReference type="EMBL" id="EEG28327.1"/>
    </source>
</evidence>
<organism evidence="1 2">
    <name type="scientific">Corynebacterium matruchotii ATCC 33806</name>
    <dbReference type="NCBI Taxonomy" id="566549"/>
    <lineage>
        <taxon>Bacteria</taxon>
        <taxon>Bacillati</taxon>
        <taxon>Actinomycetota</taxon>
        <taxon>Actinomycetes</taxon>
        <taxon>Mycobacteriales</taxon>
        <taxon>Corynebacteriaceae</taxon>
        <taxon>Corynebacterium</taxon>
    </lineage>
</organism>
<dbReference type="HOGENOM" id="CLU_1841768_0_0_11"/>
<dbReference type="EMBL" id="ACEB01000002">
    <property type="protein sequence ID" value="EEG28327.1"/>
    <property type="molecule type" value="Genomic_DNA"/>
</dbReference>
<name>C0DZL0_9CORY</name>
<comment type="caution">
    <text evidence="1">The sequence shown here is derived from an EMBL/GenBank/DDBJ whole genome shotgun (WGS) entry which is preliminary data.</text>
</comment>
<evidence type="ECO:0000313" key="2">
    <source>
        <dbReference type="Proteomes" id="UP000006247"/>
    </source>
</evidence>
<proteinExistence type="predicted"/>
<reference evidence="1 2" key="1">
    <citation type="submission" date="2009-01" db="EMBL/GenBank/DDBJ databases">
        <authorList>
            <person name="Fulton L."/>
            <person name="Clifton S."/>
            <person name="Chinwalla A.T."/>
            <person name="Mitreva M."/>
            <person name="Sodergren E."/>
            <person name="Weinstock G."/>
            <person name="Clifton S."/>
            <person name="Dooling D.J."/>
            <person name="Fulton B."/>
            <person name="Minx P."/>
            <person name="Pepin K.H."/>
            <person name="Johnson M."/>
            <person name="Bhonagiri V."/>
            <person name="Nash W.E."/>
            <person name="Mardis E.R."/>
            <person name="Wilson R.K."/>
        </authorList>
    </citation>
    <scope>NUCLEOTIDE SEQUENCE [LARGE SCALE GENOMIC DNA]</scope>
    <source>
        <strain evidence="1 2">ATCC 33806</strain>
    </source>
</reference>
<gene>
    <name evidence="1" type="ORF">CORMATOL_00152</name>
</gene>
<sequence length="139" mass="15229">MRKRLLRTAFRPLCDALPTVLITPTLRPPTQQPACDSASPTPAAALILSMVFISTARHPLGILPPTTKDHAYPIRYPTRHRGSILAKLEFPPTTLQTPKSQHTPKPKTMLSRCAANDLPAWPPAAFVLSMVFNSGRTVV</sequence>
<protein>
    <submittedName>
        <fullName evidence="1">Uncharacterized protein</fullName>
    </submittedName>
</protein>
<dbReference type="AlphaFoldDB" id="C0DZL0"/>